<evidence type="ECO:0000259" key="1">
    <source>
        <dbReference type="PROSITE" id="PS50851"/>
    </source>
</evidence>
<comment type="caution">
    <text evidence="2">The sequence shown here is derived from an EMBL/GenBank/DDBJ whole genome shotgun (WGS) entry which is preliminary data.</text>
</comment>
<dbReference type="InterPro" id="IPR036061">
    <property type="entry name" value="CheW-like_dom_sf"/>
</dbReference>
<proteinExistence type="predicted"/>
<feature type="domain" description="CheW-like" evidence="1">
    <location>
        <begin position="1"/>
        <end position="133"/>
    </location>
</feature>
<dbReference type="RefSeq" id="WP_075728713.1">
    <property type="nucleotide sequence ID" value="NZ_LTDM01000066.1"/>
</dbReference>
<dbReference type="EMBL" id="LTDM01000066">
    <property type="protein sequence ID" value="OLS01534.1"/>
    <property type="molecule type" value="Genomic_DNA"/>
</dbReference>
<dbReference type="AlphaFoldDB" id="A0A1U7M2J0"/>
<sequence length="133" mass="15306">MQIIIFTLNDKYYAINTEIVEEITKTISLTQVPNSEDWTEGLINLRGNVITLVNMSKLLLQNEDSCYNNIIIVNIEEEKIGILVKEVMEVVNIEEEKMESFNTQNTGIVGIYRIDNRIINIVDIHSLLYKNEG</sequence>
<keyword evidence="3" id="KW-1185">Reference proteome</keyword>
<evidence type="ECO:0000313" key="2">
    <source>
        <dbReference type="EMBL" id="OLS01534.1"/>
    </source>
</evidence>
<dbReference type="SUPFAM" id="SSF50341">
    <property type="entry name" value="CheW-like"/>
    <property type="match status" value="1"/>
</dbReference>
<dbReference type="GO" id="GO:0006935">
    <property type="term" value="P:chemotaxis"/>
    <property type="evidence" value="ECO:0007669"/>
    <property type="project" value="InterPro"/>
</dbReference>
<dbReference type="InterPro" id="IPR039315">
    <property type="entry name" value="CheW"/>
</dbReference>
<dbReference type="GO" id="GO:0005829">
    <property type="term" value="C:cytosol"/>
    <property type="evidence" value="ECO:0007669"/>
    <property type="project" value="TreeGrafter"/>
</dbReference>
<dbReference type="Gene3D" id="2.40.50.180">
    <property type="entry name" value="CheA-289, Domain 4"/>
    <property type="match status" value="1"/>
</dbReference>
<dbReference type="PROSITE" id="PS50851">
    <property type="entry name" value="CHEW"/>
    <property type="match status" value="1"/>
</dbReference>
<dbReference type="Proteomes" id="UP000186112">
    <property type="component" value="Unassembled WGS sequence"/>
</dbReference>
<name>A0A1U7M2J0_TISCR</name>
<dbReference type="PANTHER" id="PTHR22617:SF23">
    <property type="entry name" value="CHEMOTAXIS PROTEIN CHEW"/>
    <property type="match status" value="1"/>
</dbReference>
<dbReference type="Gene3D" id="2.30.30.40">
    <property type="entry name" value="SH3 Domains"/>
    <property type="match status" value="1"/>
</dbReference>
<dbReference type="SMART" id="SM00260">
    <property type="entry name" value="CheW"/>
    <property type="match status" value="1"/>
</dbReference>
<dbReference type="InterPro" id="IPR002545">
    <property type="entry name" value="CheW-lke_dom"/>
</dbReference>
<dbReference type="PANTHER" id="PTHR22617">
    <property type="entry name" value="CHEMOTAXIS SENSOR HISTIDINE KINASE-RELATED"/>
    <property type="match status" value="1"/>
</dbReference>
<gene>
    <name evidence="2" type="primary">cheW_2</name>
    <name evidence="2" type="ORF">TICRE_25730</name>
</gene>
<reference evidence="2 3" key="1">
    <citation type="submission" date="2016-02" db="EMBL/GenBank/DDBJ databases">
        <title>Genome sequence of Tissierella creatinophila DSM 6911.</title>
        <authorList>
            <person name="Poehlein A."/>
            <person name="Daniel R."/>
        </authorList>
    </citation>
    <scope>NUCLEOTIDE SEQUENCE [LARGE SCALE GENOMIC DNA]</scope>
    <source>
        <strain evidence="2 3">DSM 6911</strain>
    </source>
</reference>
<organism evidence="2 3">
    <name type="scientific">Tissierella creatinophila DSM 6911</name>
    <dbReference type="NCBI Taxonomy" id="1123403"/>
    <lineage>
        <taxon>Bacteria</taxon>
        <taxon>Bacillati</taxon>
        <taxon>Bacillota</taxon>
        <taxon>Tissierellia</taxon>
        <taxon>Tissierellales</taxon>
        <taxon>Tissierellaceae</taxon>
        <taxon>Tissierella</taxon>
    </lineage>
</organism>
<dbReference type="GO" id="GO:0007165">
    <property type="term" value="P:signal transduction"/>
    <property type="evidence" value="ECO:0007669"/>
    <property type="project" value="InterPro"/>
</dbReference>
<accession>A0A1U7M2J0</accession>
<dbReference type="OrthoDB" id="9794382at2"/>
<protein>
    <submittedName>
        <fullName evidence="2">Chemotaxis protein CheW</fullName>
    </submittedName>
</protein>
<evidence type="ECO:0000313" key="3">
    <source>
        <dbReference type="Proteomes" id="UP000186112"/>
    </source>
</evidence>
<dbReference type="Pfam" id="PF01584">
    <property type="entry name" value="CheW"/>
    <property type="match status" value="1"/>
</dbReference>